<evidence type="ECO:0000313" key="1">
    <source>
        <dbReference type="Proteomes" id="UP000095280"/>
    </source>
</evidence>
<keyword evidence="1" id="KW-1185">Reference proteome</keyword>
<sequence>APPLEVSQLGQTDRFVDLKVLGVFRQNSDGTFSPDEPLQADDLKLKIYYENKLLTVLHPRHSDYFSIPLKYPQSSNKMLIFSAILSSRTGAPVQLASCTAALTIGTVKCRLLNGKYIIFKIRGKTQRY</sequence>
<dbReference type="AlphaFoldDB" id="A0A1I8I1E1"/>
<name>A0A1I8I1E1_9PLAT</name>
<dbReference type="WBParaSite" id="maker-uti_cns_0006432-snap-gene-0.2-mRNA-1">
    <property type="protein sequence ID" value="maker-uti_cns_0006432-snap-gene-0.2-mRNA-1"/>
    <property type="gene ID" value="maker-uti_cns_0006432-snap-gene-0.2"/>
</dbReference>
<organism evidence="1 3">
    <name type="scientific">Macrostomum lignano</name>
    <dbReference type="NCBI Taxonomy" id="282301"/>
    <lineage>
        <taxon>Eukaryota</taxon>
        <taxon>Metazoa</taxon>
        <taxon>Spiralia</taxon>
        <taxon>Lophotrochozoa</taxon>
        <taxon>Platyhelminthes</taxon>
        <taxon>Rhabditophora</taxon>
        <taxon>Macrostomorpha</taxon>
        <taxon>Macrostomida</taxon>
        <taxon>Macrostomidae</taxon>
        <taxon>Macrostomum</taxon>
    </lineage>
</organism>
<evidence type="ECO:0000313" key="3">
    <source>
        <dbReference type="WBParaSite" id="maker-uti_cns_0009079-snap-gene-0.5-mRNA-1"/>
    </source>
</evidence>
<evidence type="ECO:0000313" key="2">
    <source>
        <dbReference type="WBParaSite" id="maker-uti_cns_0006432-snap-gene-0.2-mRNA-1"/>
    </source>
</evidence>
<reference evidence="2 3" key="1">
    <citation type="submission" date="2016-11" db="UniProtKB">
        <authorList>
            <consortium name="WormBaseParasite"/>
        </authorList>
    </citation>
    <scope>IDENTIFICATION</scope>
</reference>
<proteinExistence type="predicted"/>
<protein>
    <submittedName>
        <fullName evidence="2 3">MMS1_N domain-containing protein</fullName>
    </submittedName>
</protein>
<accession>A0A1I8I1E1</accession>
<dbReference type="Proteomes" id="UP000095280">
    <property type="component" value="Unplaced"/>
</dbReference>
<dbReference type="WBParaSite" id="maker-uti_cns_0009079-snap-gene-0.5-mRNA-1">
    <property type="protein sequence ID" value="maker-uti_cns_0009079-snap-gene-0.5-mRNA-1"/>
    <property type="gene ID" value="maker-uti_cns_0009079-snap-gene-0.5"/>
</dbReference>